<evidence type="ECO:0000313" key="3">
    <source>
        <dbReference type="Proteomes" id="UP001357223"/>
    </source>
</evidence>
<proteinExistence type="predicted"/>
<protein>
    <submittedName>
        <fullName evidence="2">Uncharacterized protein</fullName>
    </submittedName>
</protein>
<dbReference type="RefSeq" id="WP_338452949.1">
    <property type="nucleotide sequence ID" value="NZ_CP137640.1"/>
</dbReference>
<feature type="coiled-coil region" evidence="1">
    <location>
        <begin position="27"/>
        <end position="54"/>
    </location>
</feature>
<evidence type="ECO:0000313" key="2">
    <source>
        <dbReference type="EMBL" id="WVX84077.1"/>
    </source>
</evidence>
<dbReference type="EMBL" id="CP137640">
    <property type="protein sequence ID" value="WVX84077.1"/>
    <property type="molecule type" value="Genomic_DNA"/>
</dbReference>
<name>A0ABZ2CJV7_9BACI</name>
<keyword evidence="3" id="KW-1185">Reference proteome</keyword>
<accession>A0ABZ2CJV7</accession>
<keyword evidence="1" id="KW-0175">Coiled coil</keyword>
<dbReference type="Proteomes" id="UP001357223">
    <property type="component" value="Chromosome"/>
</dbReference>
<gene>
    <name evidence="2" type="ORF">R4Z09_14420</name>
</gene>
<evidence type="ECO:0000256" key="1">
    <source>
        <dbReference type="SAM" id="Coils"/>
    </source>
</evidence>
<sequence length="54" mass="6414">MESTRDEKAMRLHDMLQEALKPMLDKLEIMEQEIKALKDSQEELRELLAEKTVK</sequence>
<organism evidence="2 3">
    <name type="scientific">Niallia oryzisoli</name>
    <dbReference type="NCBI Taxonomy" id="1737571"/>
    <lineage>
        <taxon>Bacteria</taxon>
        <taxon>Bacillati</taxon>
        <taxon>Bacillota</taxon>
        <taxon>Bacilli</taxon>
        <taxon>Bacillales</taxon>
        <taxon>Bacillaceae</taxon>
        <taxon>Niallia</taxon>
    </lineage>
</organism>
<reference evidence="2 3" key="1">
    <citation type="submission" date="2023-10" db="EMBL/GenBank/DDBJ databases">
        <title>Niallia locisalis sp.nov. isolated from a salt pond sample.</title>
        <authorList>
            <person name="Li X.-J."/>
            <person name="Dong L."/>
        </authorList>
    </citation>
    <scope>NUCLEOTIDE SEQUENCE [LARGE SCALE GENOMIC DNA]</scope>
    <source>
        <strain evidence="2 3">DSM 29761</strain>
    </source>
</reference>